<proteinExistence type="predicted"/>
<dbReference type="EMBL" id="JAQQWE010000003">
    <property type="protein sequence ID" value="KAK7959341.1"/>
    <property type="molecule type" value="Genomic_DNA"/>
</dbReference>
<feature type="transmembrane region" description="Helical" evidence="1">
    <location>
        <begin position="51"/>
        <end position="71"/>
    </location>
</feature>
<accession>A0ABR1QLW9</accession>
<feature type="transmembrane region" description="Helical" evidence="1">
    <location>
        <begin position="105"/>
        <end position="125"/>
    </location>
</feature>
<keyword evidence="1" id="KW-0472">Membrane</keyword>
<dbReference type="RefSeq" id="XP_066703044.1">
    <property type="nucleotide sequence ID" value="XM_066840417.1"/>
</dbReference>
<organism evidence="2 3">
    <name type="scientific">Apiospora aurea</name>
    <dbReference type="NCBI Taxonomy" id="335848"/>
    <lineage>
        <taxon>Eukaryota</taxon>
        <taxon>Fungi</taxon>
        <taxon>Dikarya</taxon>
        <taxon>Ascomycota</taxon>
        <taxon>Pezizomycotina</taxon>
        <taxon>Sordariomycetes</taxon>
        <taxon>Xylariomycetidae</taxon>
        <taxon>Amphisphaeriales</taxon>
        <taxon>Apiosporaceae</taxon>
        <taxon>Apiospora</taxon>
    </lineage>
</organism>
<keyword evidence="3" id="KW-1185">Reference proteome</keyword>
<keyword evidence="1" id="KW-1133">Transmembrane helix</keyword>
<sequence>MGVNGIQTKPNSEANGGIFAYGQRQVNRVVSPPTRQKAYDATANFAQERPLTFAFIVSQSIFSLLPLMLFVSFALSTAVFAFVCGLVFSLFWIGIATLILVPTLFVAFSVAILVWIWAVATFIFARRVYQMIPASVRGDMAIRMPGTGQQVVFQKNGGAAAGANSNVNGRNKNYSRNMSGGNVEEVREEKDFGFDGVEVKSEATEVEL</sequence>
<evidence type="ECO:0000313" key="3">
    <source>
        <dbReference type="Proteomes" id="UP001391051"/>
    </source>
</evidence>
<comment type="caution">
    <text evidence="2">The sequence shown here is derived from an EMBL/GenBank/DDBJ whole genome shotgun (WGS) entry which is preliminary data.</text>
</comment>
<reference evidence="2 3" key="1">
    <citation type="submission" date="2023-01" db="EMBL/GenBank/DDBJ databases">
        <title>Analysis of 21 Apiospora genomes using comparative genomics revels a genus with tremendous synthesis potential of carbohydrate active enzymes and secondary metabolites.</title>
        <authorList>
            <person name="Sorensen T."/>
        </authorList>
    </citation>
    <scope>NUCLEOTIDE SEQUENCE [LARGE SCALE GENOMIC DNA]</scope>
    <source>
        <strain evidence="2 3">CBS 24483</strain>
    </source>
</reference>
<dbReference type="Proteomes" id="UP001391051">
    <property type="component" value="Unassembled WGS sequence"/>
</dbReference>
<gene>
    <name evidence="2" type="ORF">PG986_004195</name>
</gene>
<feature type="transmembrane region" description="Helical" evidence="1">
    <location>
        <begin position="78"/>
        <end position="99"/>
    </location>
</feature>
<keyword evidence="1" id="KW-0812">Transmembrane</keyword>
<evidence type="ECO:0000313" key="2">
    <source>
        <dbReference type="EMBL" id="KAK7959341.1"/>
    </source>
</evidence>
<dbReference type="Pfam" id="PF16015">
    <property type="entry name" value="Promethin"/>
    <property type="match status" value="1"/>
</dbReference>
<evidence type="ECO:0000256" key="1">
    <source>
        <dbReference type="SAM" id="Phobius"/>
    </source>
</evidence>
<name>A0ABR1QLW9_9PEZI</name>
<dbReference type="GeneID" id="92073479"/>
<protein>
    <submittedName>
        <fullName evidence="2">Uncharacterized protein</fullName>
    </submittedName>
</protein>